<comment type="caution">
    <text evidence="2">The sequence shown here is derived from an EMBL/GenBank/DDBJ whole genome shotgun (WGS) entry which is preliminary data.</text>
</comment>
<accession>A0ABN2HG39</accession>
<dbReference type="EMBL" id="BAAAMU010000152">
    <property type="protein sequence ID" value="GAA1686979.1"/>
    <property type="molecule type" value="Genomic_DNA"/>
</dbReference>
<reference evidence="2 3" key="1">
    <citation type="journal article" date="2019" name="Int. J. Syst. Evol. Microbiol.">
        <title>The Global Catalogue of Microorganisms (GCM) 10K type strain sequencing project: providing services to taxonomists for standard genome sequencing and annotation.</title>
        <authorList>
            <consortium name="The Broad Institute Genomics Platform"/>
            <consortium name="The Broad Institute Genome Sequencing Center for Infectious Disease"/>
            <person name="Wu L."/>
            <person name="Ma J."/>
        </authorList>
    </citation>
    <scope>NUCLEOTIDE SEQUENCE [LARGE SCALE GENOMIC DNA]</scope>
    <source>
        <strain evidence="2 3">JCM 13929</strain>
    </source>
</reference>
<protein>
    <submittedName>
        <fullName evidence="2">Uncharacterized protein</fullName>
    </submittedName>
</protein>
<dbReference type="Proteomes" id="UP001500064">
    <property type="component" value="Unassembled WGS sequence"/>
</dbReference>
<feature type="compositionally biased region" description="Polar residues" evidence="1">
    <location>
        <begin position="1"/>
        <end position="23"/>
    </location>
</feature>
<organism evidence="2 3">
    <name type="scientific">Nonomuraea maheshkhaliensis</name>
    <dbReference type="NCBI Taxonomy" id="419590"/>
    <lineage>
        <taxon>Bacteria</taxon>
        <taxon>Bacillati</taxon>
        <taxon>Actinomycetota</taxon>
        <taxon>Actinomycetes</taxon>
        <taxon>Streptosporangiales</taxon>
        <taxon>Streptosporangiaceae</taxon>
        <taxon>Nonomuraea</taxon>
    </lineage>
</organism>
<feature type="region of interest" description="Disordered" evidence="1">
    <location>
        <begin position="1"/>
        <end position="27"/>
    </location>
</feature>
<name>A0ABN2HG39_9ACTN</name>
<evidence type="ECO:0000313" key="3">
    <source>
        <dbReference type="Proteomes" id="UP001500064"/>
    </source>
</evidence>
<keyword evidence="3" id="KW-1185">Reference proteome</keyword>
<sequence length="52" mass="5306">MGVSQRKSTGGTAPNSAATTATEPTALRAPAAVRATAWSNCLLAESYLVEPE</sequence>
<gene>
    <name evidence="2" type="ORF">GCM10009733_099550</name>
</gene>
<evidence type="ECO:0000313" key="2">
    <source>
        <dbReference type="EMBL" id="GAA1686979.1"/>
    </source>
</evidence>
<evidence type="ECO:0000256" key="1">
    <source>
        <dbReference type="SAM" id="MobiDB-lite"/>
    </source>
</evidence>
<proteinExistence type="predicted"/>